<evidence type="ECO:0000313" key="3">
    <source>
        <dbReference type="Proteomes" id="UP000540412"/>
    </source>
</evidence>
<dbReference type="Pfam" id="PF01872">
    <property type="entry name" value="RibD_C"/>
    <property type="match status" value="1"/>
</dbReference>
<dbReference type="EMBL" id="JACHIT010000001">
    <property type="protein sequence ID" value="MBB5915145.1"/>
    <property type="molecule type" value="Genomic_DNA"/>
</dbReference>
<dbReference type="SUPFAM" id="SSF53597">
    <property type="entry name" value="Dihydrofolate reductase-like"/>
    <property type="match status" value="1"/>
</dbReference>
<dbReference type="AlphaFoldDB" id="A0A7W9PFW1"/>
<name>A0A7W9PFW1_9NOCA</name>
<dbReference type="GO" id="GO:0008703">
    <property type="term" value="F:5-amino-6-(5-phosphoribosylamino)uracil reductase activity"/>
    <property type="evidence" value="ECO:0007669"/>
    <property type="project" value="InterPro"/>
</dbReference>
<dbReference type="Gene3D" id="3.40.430.10">
    <property type="entry name" value="Dihydrofolate Reductase, subunit A"/>
    <property type="match status" value="1"/>
</dbReference>
<protein>
    <submittedName>
        <fullName evidence="2">Dihydrofolate reductase</fullName>
    </submittedName>
</protein>
<evidence type="ECO:0000313" key="2">
    <source>
        <dbReference type="EMBL" id="MBB5915145.1"/>
    </source>
</evidence>
<organism evidence="2 3">
    <name type="scientific">Nocardia transvalensis</name>
    <dbReference type="NCBI Taxonomy" id="37333"/>
    <lineage>
        <taxon>Bacteria</taxon>
        <taxon>Bacillati</taxon>
        <taxon>Actinomycetota</taxon>
        <taxon>Actinomycetes</taxon>
        <taxon>Mycobacteriales</taxon>
        <taxon>Nocardiaceae</taxon>
        <taxon>Nocardia</taxon>
    </lineage>
</organism>
<comment type="caution">
    <text evidence="2">The sequence shown here is derived from an EMBL/GenBank/DDBJ whole genome shotgun (WGS) entry which is preliminary data.</text>
</comment>
<feature type="domain" description="Bacterial bifunctional deaminase-reductase C-terminal" evidence="1">
    <location>
        <begin position="4"/>
        <end position="174"/>
    </location>
</feature>
<evidence type="ECO:0000259" key="1">
    <source>
        <dbReference type="Pfam" id="PF01872"/>
    </source>
</evidence>
<keyword evidence="3" id="KW-1185">Reference proteome</keyword>
<sequence length="198" mass="21272">MGQVVSNMSMSLDGFIEDSDGGVDQLFEWYTAGPVATESANEDLPWQQSEEDTEHVQRSINAVGALIAGRRLFDTAGGWNGAHPTGLPVFVVTHRVPTTEEWDHPDAPFTFVTGGVAEAIARAKEAAGDKDVVIASPSITQQALDAGLLDVVTVDLVPYLLGSGTPYFEKLASSPVRLDNPVIRPGNRATHLSYRVLR</sequence>
<reference evidence="2 3" key="1">
    <citation type="submission" date="2020-08" db="EMBL/GenBank/DDBJ databases">
        <title>Sequencing the genomes of 1000 actinobacteria strains.</title>
        <authorList>
            <person name="Klenk H.-P."/>
        </authorList>
    </citation>
    <scope>NUCLEOTIDE SEQUENCE [LARGE SCALE GENOMIC DNA]</scope>
    <source>
        <strain evidence="2 3">DSM 43582</strain>
    </source>
</reference>
<dbReference type="InterPro" id="IPR024072">
    <property type="entry name" value="DHFR-like_dom_sf"/>
</dbReference>
<dbReference type="InterPro" id="IPR002734">
    <property type="entry name" value="RibDG_C"/>
</dbReference>
<gene>
    <name evidence="2" type="ORF">BJY24_004012</name>
</gene>
<dbReference type="GO" id="GO:0009231">
    <property type="term" value="P:riboflavin biosynthetic process"/>
    <property type="evidence" value="ECO:0007669"/>
    <property type="project" value="InterPro"/>
</dbReference>
<accession>A0A7W9PFW1</accession>
<dbReference type="RefSeq" id="WP_040746785.1">
    <property type="nucleotide sequence ID" value="NZ_JACHIT010000001.1"/>
</dbReference>
<proteinExistence type="predicted"/>
<dbReference type="Proteomes" id="UP000540412">
    <property type="component" value="Unassembled WGS sequence"/>
</dbReference>